<dbReference type="InterPro" id="IPR000489">
    <property type="entry name" value="Pterin-binding_dom"/>
</dbReference>
<evidence type="ECO:0000259" key="12">
    <source>
        <dbReference type="PROSITE" id="PS50972"/>
    </source>
</evidence>
<evidence type="ECO:0000256" key="11">
    <source>
        <dbReference type="ARBA" id="ARBA00030193"/>
    </source>
</evidence>
<dbReference type="EMBL" id="CP015518">
    <property type="protein sequence ID" value="APG26136.1"/>
    <property type="molecule type" value="Genomic_DNA"/>
</dbReference>
<dbReference type="PANTHER" id="PTHR20941">
    <property type="entry name" value="FOLATE SYNTHESIS PROTEINS"/>
    <property type="match status" value="1"/>
</dbReference>
<dbReference type="EC" id="2.5.1.15" evidence="5"/>
<dbReference type="FunFam" id="3.20.20.20:FF:000006">
    <property type="entry name" value="Dihydropteroate synthase"/>
    <property type="match status" value="1"/>
</dbReference>
<dbReference type="AlphaFoldDB" id="A0A1L3GJM7"/>
<evidence type="ECO:0000313" key="14">
    <source>
        <dbReference type="Proteomes" id="UP000182264"/>
    </source>
</evidence>
<dbReference type="InterPro" id="IPR006390">
    <property type="entry name" value="DHP_synth_dom"/>
</dbReference>
<dbReference type="PANTHER" id="PTHR20941:SF1">
    <property type="entry name" value="FOLIC ACID SYNTHESIS PROTEIN FOL1"/>
    <property type="match status" value="1"/>
</dbReference>
<name>A0A1L3GJM7_SYNAC</name>
<comment type="similarity">
    <text evidence="4">Belongs to the DHPS family.</text>
</comment>
<keyword evidence="14" id="KW-1185">Reference proteome</keyword>
<accession>A0A1L3GJM7</accession>
<gene>
    <name evidence="13" type="ORF">A7E75_01825</name>
</gene>
<comment type="catalytic activity">
    <reaction evidence="1">
        <text>(7,8-dihydropterin-6-yl)methyl diphosphate + 4-aminobenzoate = 7,8-dihydropteroate + diphosphate</text>
        <dbReference type="Rhea" id="RHEA:19949"/>
        <dbReference type="ChEBI" id="CHEBI:17836"/>
        <dbReference type="ChEBI" id="CHEBI:17839"/>
        <dbReference type="ChEBI" id="CHEBI:33019"/>
        <dbReference type="ChEBI" id="CHEBI:72950"/>
        <dbReference type="EC" id="2.5.1.15"/>
    </reaction>
</comment>
<keyword evidence="9" id="KW-0460">Magnesium</keyword>
<dbReference type="KEGG" id="pace:A6070_10440"/>
<dbReference type="STRING" id="29542.A6070_10440"/>
<evidence type="ECO:0000256" key="1">
    <source>
        <dbReference type="ARBA" id="ARBA00000012"/>
    </source>
</evidence>
<evidence type="ECO:0000256" key="10">
    <source>
        <dbReference type="ARBA" id="ARBA00022909"/>
    </source>
</evidence>
<evidence type="ECO:0000256" key="3">
    <source>
        <dbReference type="ARBA" id="ARBA00004763"/>
    </source>
</evidence>
<dbReference type="InterPro" id="IPR011005">
    <property type="entry name" value="Dihydropteroate_synth-like_sf"/>
</dbReference>
<organism evidence="13 14">
    <name type="scientific">Syntrophotalea acetylenica</name>
    <name type="common">Pelobacter acetylenicus</name>
    <dbReference type="NCBI Taxonomy" id="29542"/>
    <lineage>
        <taxon>Bacteria</taxon>
        <taxon>Pseudomonadati</taxon>
        <taxon>Thermodesulfobacteriota</taxon>
        <taxon>Desulfuromonadia</taxon>
        <taxon>Desulfuromonadales</taxon>
        <taxon>Syntrophotaleaceae</taxon>
        <taxon>Syntrophotalea</taxon>
    </lineage>
</organism>
<comment type="pathway">
    <text evidence="3">Cofactor biosynthesis; tetrahydrofolate biosynthesis; 7,8-dihydrofolate from 2-amino-4-hydroxy-6-hydroxymethyl-7,8-dihydropteridine diphosphate and 4-aminobenzoate: step 1/2.</text>
</comment>
<keyword evidence="10" id="KW-0289">Folate biosynthesis</keyword>
<dbReference type="Pfam" id="PF00809">
    <property type="entry name" value="Pterin_bind"/>
    <property type="match status" value="1"/>
</dbReference>
<evidence type="ECO:0000256" key="4">
    <source>
        <dbReference type="ARBA" id="ARBA00009503"/>
    </source>
</evidence>
<evidence type="ECO:0000313" key="13">
    <source>
        <dbReference type="EMBL" id="APG26136.1"/>
    </source>
</evidence>
<dbReference type="PROSITE" id="PS00793">
    <property type="entry name" value="DHPS_2"/>
    <property type="match status" value="1"/>
</dbReference>
<dbReference type="GO" id="GO:0004156">
    <property type="term" value="F:dihydropteroate synthase activity"/>
    <property type="evidence" value="ECO:0007669"/>
    <property type="project" value="UniProtKB-EC"/>
</dbReference>
<comment type="cofactor">
    <cofactor evidence="2">
        <name>Mg(2+)</name>
        <dbReference type="ChEBI" id="CHEBI:18420"/>
    </cofactor>
</comment>
<evidence type="ECO:0000256" key="5">
    <source>
        <dbReference type="ARBA" id="ARBA00012458"/>
    </source>
</evidence>
<reference evidence="13 14" key="1">
    <citation type="journal article" date="2017" name="Genome Announc.">
        <title>Complete Genome Sequences of Two Acetylene-Fermenting Pelobacter acetylenicus Strains.</title>
        <authorList>
            <person name="Sutton J.M."/>
            <person name="Baesman S.M."/>
            <person name="Fierst J.L."/>
            <person name="Poret-Peterson A.T."/>
            <person name="Oremland R.S."/>
            <person name="Dunlap D.S."/>
            <person name="Akob D.M."/>
        </authorList>
    </citation>
    <scope>NUCLEOTIDE SEQUENCE [LARGE SCALE GENOMIC DNA]</scope>
    <source>
        <strain evidence="13 14">DSM 3247</strain>
    </source>
</reference>
<dbReference type="Gene3D" id="3.20.20.20">
    <property type="entry name" value="Dihydropteroate synthase-like"/>
    <property type="match status" value="1"/>
</dbReference>
<evidence type="ECO:0000256" key="8">
    <source>
        <dbReference type="ARBA" id="ARBA00022723"/>
    </source>
</evidence>
<sequence>MPTILRGRRCRLDLERPLIMGILNITPDSFYSGSRATSIDDALGRARRMLDEGADLIDVGGESTRPGAALISEQEELDRIVPVVEILSRELPCPLSVDTNKSVVARAAVAAGADFINDISGFAFDPAMADTVAACGAGAFLMHTRGKPEAMQADTAYGDLFADIVNYLRKAVARAEAAGIPRCRLAIDPGIGFGKDLAGNLEILHRLRELLVLGLPVLLGTSRKGCIGQVVGQSDPAERLYGTLATVALGVASGVQIFRVHDVRPAREAALMAWAVVHRRRP</sequence>
<dbReference type="PROSITE" id="PS50972">
    <property type="entry name" value="PTERIN_BINDING"/>
    <property type="match status" value="1"/>
</dbReference>
<protein>
    <recommendedName>
        <fullName evidence="6">Dihydropteroate synthase</fullName>
        <ecNumber evidence="5">2.5.1.15</ecNumber>
    </recommendedName>
    <alternativeName>
        <fullName evidence="11">Dihydropteroate pyrophosphorylase</fullName>
    </alternativeName>
</protein>
<dbReference type="GO" id="GO:0005829">
    <property type="term" value="C:cytosol"/>
    <property type="evidence" value="ECO:0007669"/>
    <property type="project" value="TreeGrafter"/>
</dbReference>
<evidence type="ECO:0000256" key="9">
    <source>
        <dbReference type="ARBA" id="ARBA00022842"/>
    </source>
</evidence>
<evidence type="ECO:0000256" key="6">
    <source>
        <dbReference type="ARBA" id="ARBA00016919"/>
    </source>
</evidence>
<keyword evidence="8" id="KW-0479">Metal-binding</keyword>
<dbReference type="InterPro" id="IPR045031">
    <property type="entry name" value="DHP_synth-like"/>
</dbReference>
<dbReference type="CDD" id="cd00739">
    <property type="entry name" value="DHPS"/>
    <property type="match status" value="1"/>
</dbReference>
<dbReference type="GO" id="GO:0046656">
    <property type="term" value="P:folic acid biosynthetic process"/>
    <property type="evidence" value="ECO:0007669"/>
    <property type="project" value="UniProtKB-KW"/>
</dbReference>
<keyword evidence="7" id="KW-0808">Transferase</keyword>
<dbReference type="GO" id="GO:0046654">
    <property type="term" value="P:tetrahydrofolate biosynthetic process"/>
    <property type="evidence" value="ECO:0007669"/>
    <property type="project" value="TreeGrafter"/>
</dbReference>
<dbReference type="Proteomes" id="UP000182264">
    <property type="component" value="Chromosome"/>
</dbReference>
<evidence type="ECO:0000256" key="7">
    <source>
        <dbReference type="ARBA" id="ARBA00022679"/>
    </source>
</evidence>
<proteinExistence type="inferred from homology"/>
<dbReference type="SUPFAM" id="SSF51717">
    <property type="entry name" value="Dihydropteroate synthetase-like"/>
    <property type="match status" value="1"/>
</dbReference>
<feature type="domain" description="Pterin-binding" evidence="12">
    <location>
        <begin position="17"/>
        <end position="271"/>
    </location>
</feature>
<dbReference type="GO" id="GO:0046872">
    <property type="term" value="F:metal ion binding"/>
    <property type="evidence" value="ECO:0007669"/>
    <property type="project" value="UniProtKB-KW"/>
</dbReference>
<dbReference type="NCBIfam" id="TIGR01496">
    <property type="entry name" value="DHPS"/>
    <property type="match status" value="1"/>
</dbReference>
<evidence type="ECO:0000256" key="2">
    <source>
        <dbReference type="ARBA" id="ARBA00001946"/>
    </source>
</evidence>